<evidence type="ECO:0000256" key="2">
    <source>
        <dbReference type="ARBA" id="ARBA00023136"/>
    </source>
</evidence>
<name>A0A5J6WP95_MORMI</name>
<dbReference type="CDD" id="cd07185">
    <property type="entry name" value="OmpA_C-like"/>
    <property type="match status" value="1"/>
</dbReference>
<dbReference type="InterPro" id="IPR036737">
    <property type="entry name" value="OmpA-like_sf"/>
</dbReference>
<gene>
    <name evidence="7" type="ORF">FR932_13255</name>
</gene>
<protein>
    <submittedName>
        <fullName evidence="7">OmpA family protein</fullName>
    </submittedName>
</protein>
<keyword evidence="5" id="KW-0732">Signal</keyword>
<feature type="domain" description="OmpA-like" evidence="6">
    <location>
        <begin position="96"/>
        <end position="211"/>
    </location>
</feature>
<dbReference type="OrthoDB" id="9792521at2"/>
<keyword evidence="2 4" id="KW-0472">Membrane</keyword>
<dbReference type="InterPro" id="IPR006665">
    <property type="entry name" value="OmpA-like"/>
</dbReference>
<dbReference type="AlphaFoldDB" id="A0A5J6WP95"/>
<keyword evidence="3" id="KW-0998">Cell outer membrane</keyword>
<evidence type="ECO:0000313" key="8">
    <source>
        <dbReference type="Proteomes" id="UP000327424"/>
    </source>
</evidence>
<evidence type="ECO:0000256" key="1">
    <source>
        <dbReference type="ARBA" id="ARBA00004442"/>
    </source>
</evidence>
<proteinExistence type="predicted"/>
<dbReference type="InterPro" id="IPR006664">
    <property type="entry name" value="OMP_bac"/>
</dbReference>
<evidence type="ECO:0000259" key="6">
    <source>
        <dbReference type="PROSITE" id="PS51123"/>
    </source>
</evidence>
<evidence type="ECO:0000256" key="3">
    <source>
        <dbReference type="ARBA" id="ARBA00023237"/>
    </source>
</evidence>
<evidence type="ECO:0000256" key="4">
    <source>
        <dbReference type="PROSITE-ProRule" id="PRU00473"/>
    </source>
</evidence>
<dbReference type="Gene3D" id="3.30.1330.60">
    <property type="entry name" value="OmpA-like domain"/>
    <property type="match status" value="1"/>
</dbReference>
<dbReference type="Proteomes" id="UP000327424">
    <property type="component" value="Chromosome"/>
</dbReference>
<dbReference type="SUPFAM" id="SSF103088">
    <property type="entry name" value="OmpA-like"/>
    <property type="match status" value="1"/>
</dbReference>
<dbReference type="InterPro" id="IPR050330">
    <property type="entry name" value="Bact_OuterMem_StrucFunc"/>
</dbReference>
<feature type="chain" id="PRO_5023925482" evidence="5">
    <location>
        <begin position="22"/>
        <end position="211"/>
    </location>
</feature>
<sequence length="211" mass="23775">MKYKIMLLATLSACTSVSVQAMKQSEFIAYCSDEKKEYQVDVAVGQATRVYEKQHQIMAVTTSSDTDYVLNIMTQSFADMGLKEQCATYLYKNSTLSAGDKGIFARVNFAFDEHELTDESRYTLKGLAQSIKYSSSHLQLTGHADAIGKDVYNYELGIRRSQRVKQYLIENNVNEQGIAFDSEGEGKPDFNNDTAAGRELNRRVEVDIIRL</sequence>
<dbReference type="PANTHER" id="PTHR30329">
    <property type="entry name" value="STATOR ELEMENT OF FLAGELLAR MOTOR COMPLEX"/>
    <property type="match status" value="1"/>
</dbReference>
<accession>A0A5J6WP95</accession>
<dbReference type="PROSITE" id="PS51123">
    <property type="entry name" value="OMPA_2"/>
    <property type="match status" value="1"/>
</dbReference>
<dbReference type="RefSeq" id="WP_019439590.1">
    <property type="nucleotide sequence ID" value="NZ_ALOE01000002.1"/>
</dbReference>
<evidence type="ECO:0000313" key="7">
    <source>
        <dbReference type="EMBL" id="QFI38750.1"/>
    </source>
</evidence>
<reference evidence="7 8" key="1">
    <citation type="submission" date="2019-09" db="EMBL/GenBank/DDBJ databases">
        <title>Hybrid Assembly of the complete Genome of the Deep-Sea Bacterium Moritella marina from long Nanopore and Illumina reads.</title>
        <authorList>
            <person name="Magin S."/>
            <person name="Georgoulis A."/>
            <person name="Papadimitriou K."/>
            <person name="Iliakis G."/>
            <person name="Vorgias C.E."/>
        </authorList>
    </citation>
    <scope>NUCLEOTIDE SEQUENCE [LARGE SCALE GENOMIC DNA]</scope>
    <source>
        <strain evidence="7 8">MP-1</strain>
    </source>
</reference>
<dbReference type="GO" id="GO:0009279">
    <property type="term" value="C:cell outer membrane"/>
    <property type="evidence" value="ECO:0007669"/>
    <property type="project" value="UniProtKB-SubCell"/>
</dbReference>
<feature type="signal peptide" evidence="5">
    <location>
        <begin position="1"/>
        <end position="21"/>
    </location>
</feature>
<dbReference type="EMBL" id="CP044399">
    <property type="protein sequence ID" value="QFI38750.1"/>
    <property type="molecule type" value="Genomic_DNA"/>
</dbReference>
<dbReference type="Pfam" id="PF00691">
    <property type="entry name" value="OmpA"/>
    <property type="match status" value="1"/>
</dbReference>
<evidence type="ECO:0000256" key="5">
    <source>
        <dbReference type="SAM" id="SignalP"/>
    </source>
</evidence>
<dbReference type="PANTHER" id="PTHR30329:SF21">
    <property type="entry name" value="LIPOPROTEIN YIAD-RELATED"/>
    <property type="match status" value="1"/>
</dbReference>
<keyword evidence="8" id="KW-1185">Reference proteome</keyword>
<organism evidence="7 8">
    <name type="scientific">Moritella marina ATCC 15381</name>
    <dbReference type="NCBI Taxonomy" id="1202962"/>
    <lineage>
        <taxon>Bacteria</taxon>
        <taxon>Pseudomonadati</taxon>
        <taxon>Pseudomonadota</taxon>
        <taxon>Gammaproteobacteria</taxon>
        <taxon>Alteromonadales</taxon>
        <taxon>Moritellaceae</taxon>
        <taxon>Moritella</taxon>
    </lineage>
</organism>
<dbReference type="KEGG" id="mmaa:FR932_13255"/>
<comment type="subcellular location">
    <subcellularLocation>
        <location evidence="1">Cell outer membrane</location>
    </subcellularLocation>
</comment>
<dbReference type="PRINTS" id="PR01021">
    <property type="entry name" value="OMPADOMAIN"/>
</dbReference>